<feature type="compositionally biased region" description="Basic residues" evidence="1">
    <location>
        <begin position="148"/>
        <end position="176"/>
    </location>
</feature>
<evidence type="ECO:0000313" key="3">
    <source>
        <dbReference type="Proteomes" id="UP000823388"/>
    </source>
</evidence>
<feature type="compositionally biased region" description="Pro residues" evidence="1">
    <location>
        <begin position="130"/>
        <end position="146"/>
    </location>
</feature>
<reference evidence="2" key="1">
    <citation type="submission" date="2020-05" db="EMBL/GenBank/DDBJ databases">
        <title>WGS assembly of Panicum virgatum.</title>
        <authorList>
            <person name="Lovell J.T."/>
            <person name="Jenkins J."/>
            <person name="Shu S."/>
            <person name="Juenger T.E."/>
            <person name="Schmutz J."/>
        </authorList>
    </citation>
    <scope>NUCLEOTIDE SEQUENCE</scope>
    <source>
        <strain evidence="2">AP13</strain>
    </source>
</reference>
<sequence length="260" mass="28985">MRPFSALGNDSSYRASRNPRAQHESSTYATLTSSYGGSLHAITGYSPPYHHDTRRCLPDSDYGLAEPWGGIQKEPKHGLAPRPRAARRLRTAPLPLRHRDAKLRVLCRFRRRRRPHRFAASCGPRARTPAPRPHPLSQPPRPPSPPHSRARARRLRRRRNRLGRLRTRNPPPRRRREASARTGGAEDEEEVHNNQKPCPREHVAGVGEGCDKSSIENSAWGEAVGKEHTVRESAVEKPAAGCDETLLGEELVGGGALVLL</sequence>
<proteinExistence type="predicted"/>
<dbReference type="EMBL" id="CM029039">
    <property type="protein sequence ID" value="KAG2640325.1"/>
    <property type="molecule type" value="Genomic_DNA"/>
</dbReference>
<evidence type="ECO:0000256" key="1">
    <source>
        <dbReference type="SAM" id="MobiDB-lite"/>
    </source>
</evidence>
<gene>
    <name evidence="2" type="ORF">PVAP13_2KG085816</name>
</gene>
<keyword evidence="3" id="KW-1185">Reference proteome</keyword>
<protein>
    <submittedName>
        <fullName evidence="2">Uncharacterized protein</fullName>
    </submittedName>
</protein>
<dbReference type="Proteomes" id="UP000823388">
    <property type="component" value="Chromosome 2K"/>
</dbReference>
<accession>A0A8T0VZA0</accession>
<dbReference type="AlphaFoldDB" id="A0A8T0VZA0"/>
<organism evidence="2 3">
    <name type="scientific">Panicum virgatum</name>
    <name type="common">Blackwell switchgrass</name>
    <dbReference type="NCBI Taxonomy" id="38727"/>
    <lineage>
        <taxon>Eukaryota</taxon>
        <taxon>Viridiplantae</taxon>
        <taxon>Streptophyta</taxon>
        <taxon>Embryophyta</taxon>
        <taxon>Tracheophyta</taxon>
        <taxon>Spermatophyta</taxon>
        <taxon>Magnoliopsida</taxon>
        <taxon>Liliopsida</taxon>
        <taxon>Poales</taxon>
        <taxon>Poaceae</taxon>
        <taxon>PACMAD clade</taxon>
        <taxon>Panicoideae</taxon>
        <taxon>Panicodae</taxon>
        <taxon>Paniceae</taxon>
        <taxon>Panicinae</taxon>
        <taxon>Panicum</taxon>
        <taxon>Panicum sect. Hiantes</taxon>
    </lineage>
</organism>
<feature type="region of interest" description="Disordered" evidence="1">
    <location>
        <begin position="117"/>
        <end position="200"/>
    </location>
</feature>
<name>A0A8T0VZA0_PANVG</name>
<evidence type="ECO:0000313" key="2">
    <source>
        <dbReference type="EMBL" id="KAG2640325.1"/>
    </source>
</evidence>
<comment type="caution">
    <text evidence="2">The sequence shown here is derived from an EMBL/GenBank/DDBJ whole genome shotgun (WGS) entry which is preliminary data.</text>
</comment>
<feature type="region of interest" description="Disordered" evidence="1">
    <location>
        <begin position="1"/>
        <end position="28"/>
    </location>
</feature>